<name>A0ABQ0Q8Y2_9PROT</name>
<gene>
    <name evidence="1" type="ORF">AA0228_0672</name>
</gene>
<evidence type="ECO:0000313" key="1">
    <source>
        <dbReference type="EMBL" id="GBR09429.1"/>
    </source>
</evidence>
<dbReference type="EMBL" id="BAQW01000004">
    <property type="protein sequence ID" value="GBR09429.1"/>
    <property type="molecule type" value="Genomic_DNA"/>
</dbReference>
<evidence type="ECO:0000313" key="2">
    <source>
        <dbReference type="Proteomes" id="UP001061070"/>
    </source>
</evidence>
<keyword evidence="2" id="KW-1185">Reference proteome</keyword>
<comment type="caution">
    <text evidence="1">The sequence shown here is derived from an EMBL/GenBank/DDBJ whole genome shotgun (WGS) entry which is preliminary data.</text>
</comment>
<sequence>MLTPLLIDSTVRAFRADLETHLAKAGPVSISGEVQLCREMLKRVSHQGDGVLSPENETRMWGVALSAVVAVMIGQAVHGIGIPESDVN</sequence>
<proteinExistence type="predicted"/>
<dbReference type="Proteomes" id="UP001061070">
    <property type="component" value="Unassembled WGS sequence"/>
</dbReference>
<protein>
    <submittedName>
        <fullName evidence="1">Uncharacterized protein</fullName>
    </submittedName>
</protein>
<reference evidence="1" key="1">
    <citation type="submission" date="2013-04" db="EMBL/GenBank/DDBJ databases">
        <title>The genome sequencing project of 58 acetic acid bacteria.</title>
        <authorList>
            <person name="Okamoto-Kainuma A."/>
            <person name="Ishikawa M."/>
            <person name="Umino S."/>
            <person name="Koizumi Y."/>
            <person name="Shiwa Y."/>
            <person name="Yoshikawa H."/>
            <person name="Matsutani M."/>
            <person name="Matsushita K."/>
        </authorList>
    </citation>
    <scope>NUCLEOTIDE SEQUENCE</scope>
    <source>
        <strain evidence="1">NRIC 0228</strain>
    </source>
</reference>
<organism evidence="1 2">
    <name type="scientific">Gluconobacter frateurii NRIC 0228</name>
    <dbReference type="NCBI Taxonomy" id="1307946"/>
    <lineage>
        <taxon>Bacteria</taxon>
        <taxon>Pseudomonadati</taxon>
        <taxon>Pseudomonadota</taxon>
        <taxon>Alphaproteobacteria</taxon>
        <taxon>Acetobacterales</taxon>
        <taxon>Acetobacteraceae</taxon>
        <taxon>Gluconobacter</taxon>
    </lineage>
</organism>
<accession>A0ABQ0Q8Y2</accession>